<dbReference type="Proteomes" id="UP000823775">
    <property type="component" value="Unassembled WGS sequence"/>
</dbReference>
<keyword evidence="2" id="KW-1185">Reference proteome</keyword>
<sequence length="160" mass="18783">VELLMNYMKDLYIRNHHAKQGYGYSYNENKGRNDVCLAEASSQGSDDSLLFGMENTLELEDRMNELALQVAAQQVTKEKKVSPPQPNMDEETFGWEMEEEILEETFSSLFLISEEWEEERRDRRFSGRTSMQKCRCRPPPEDKVVNEILWEAIDDSPEKY</sequence>
<proteinExistence type="predicted"/>
<comment type="caution">
    <text evidence="1">The sequence shown here is derived from an EMBL/GenBank/DDBJ whole genome shotgun (WGS) entry which is preliminary data.</text>
</comment>
<gene>
    <name evidence="1" type="ORF">HAX54_026954</name>
</gene>
<reference evidence="1 2" key="1">
    <citation type="journal article" date="2021" name="BMC Genomics">
        <title>Datura genome reveals duplications of psychoactive alkaloid biosynthetic genes and high mutation rate following tissue culture.</title>
        <authorList>
            <person name="Rajewski A."/>
            <person name="Carter-House D."/>
            <person name="Stajich J."/>
            <person name="Litt A."/>
        </authorList>
    </citation>
    <scope>NUCLEOTIDE SEQUENCE [LARGE SCALE GENOMIC DNA]</scope>
    <source>
        <strain evidence="1">AR-01</strain>
    </source>
</reference>
<accession>A0ABS8V3Z4</accession>
<organism evidence="1 2">
    <name type="scientific">Datura stramonium</name>
    <name type="common">Jimsonweed</name>
    <name type="synonym">Common thornapple</name>
    <dbReference type="NCBI Taxonomy" id="4076"/>
    <lineage>
        <taxon>Eukaryota</taxon>
        <taxon>Viridiplantae</taxon>
        <taxon>Streptophyta</taxon>
        <taxon>Embryophyta</taxon>
        <taxon>Tracheophyta</taxon>
        <taxon>Spermatophyta</taxon>
        <taxon>Magnoliopsida</taxon>
        <taxon>eudicotyledons</taxon>
        <taxon>Gunneridae</taxon>
        <taxon>Pentapetalae</taxon>
        <taxon>asterids</taxon>
        <taxon>lamiids</taxon>
        <taxon>Solanales</taxon>
        <taxon>Solanaceae</taxon>
        <taxon>Solanoideae</taxon>
        <taxon>Datureae</taxon>
        <taxon>Datura</taxon>
    </lineage>
</organism>
<evidence type="ECO:0000313" key="1">
    <source>
        <dbReference type="EMBL" id="MCD9641082.1"/>
    </source>
</evidence>
<name>A0ABS8V3Z4_DATST</name>
<evidence type="ECO:0000313" key="2">
    <source>
        <dbReference type="Proteomes" id="UP000823775"/>
    </source>
</evidence>
<protein>
    <submittedName>
        <fullName evidence="1">Uncharacterized protein</fullName>
    </submittedName>
</protein>
<dbReference type="EMBL" id="JACEIK010003272">
    <property type="protein sequence ID" value="MCD9641082.1"/>
    <property type="molecule type" value="Genomic_DNA"/>
</dbReference>
<feature type="non-terminal residue" evidence="1">
    <location>
        <position position="1"/>
    </location>
</feature>